<proteinExistence type="predicted"/>
<keyword evidence="2" id="KW-1185">Reference proteome</keyword>
<name>A0A1M6EFD9_9BACE</name>
<sequence length="55" mass="6154">MPNAKKTLSLVNYCIVLFVYCFCNGSKSEGTIRVSILYNDAAFNDNFMLSPVPPF</sequence>
<gene>
    <name evidence="1" type="ORF">SAMN05444350_10975</name>
</gene>
<organism evidence="1 2">
    <name type="scientific">Bacteroides stercorirosoris</name>
    <dbReference type="NCBI Taxonomy" id="871324"/>
    <lineage>
        <taxon>Bacteria</taxon>
        <taxon>Pseudomonadati</taxon>
        <taxon>Bacteroidota</taxon>
        <taxon>Bacteroidia</taxon>
        <taxon>Bacteroidales</taxon>
        <taxon>Bacteroidaceae</taxon>
        <taxon>Bacteroides</taxon>
    </lineage>
</organism>
<dbReference type="Proteomes" id="UP000184192">
    <property type="component" value="Unassembled WGS sequence"/>
</dbReference>
<accession>A0A1M6EFD9</accession>
<evidence type="ECO:0000313" key="1">
    <source>
        <dbReference type="EMBL" id="SHI84143.1"/>
    </source>
</evidence>
<evidence type="ECO:0000313" key="2">
    <source>
        <dbReference type="Proteomes" id="UP000184192"/>
    </source>
</evidence>
<protein>
    <submittedName>
        <fullName evidence="1">Uncharacterized protein</fullName>
    </submittedName>
</protein>
<dbReference type="AlphaFoldDB" id="A0A1M6EFD9"/>
<reference evidence="2" key="1">
    <citation type="submission" date="2016-11" db="EMBL/GenBank/DDBJ databases">
        <authorList>
            <person name="Varghese N."/>
            <person name="Submissions S."/>
        </authorList>
    </citation>
    <scope>NUCLEOTIDE SEQUENCE [LARGE SCALE GENOMIC DNA]</scope>
    <source>
        <strain evidence="2">DSM 26884</strain>
    </source>
</reference>
<dbReference type="EMBL" id="FQZN01000009">
    <property type="protein sequence ID" value="SHI84143.1"/>
    <property type="molecule type" value="Genomic_DNA"/>
</dbReference>